<dbReference type="KEGG" id="chu:CHU_0558"/>
<protein>
    <recommendedName>
        <fullName evidence="4">DoxX family protein</fullName>
    </recommendedName>
</protein>
<organism evidence="2 3">
    <name type="scientific">Cytophaga hutchinsonii (strain ATCC 33406 / DSM 1761 / CIP 103989 / NBRC 15051 / NCIMB 9469 / D465)</name>
    <dbReference type="NCBI Taxonomy" id="269798"/>
    <lineage>
        <taxon>Bacteria</taxon>
        <taxon>Pseudomonadati</taxon>
        <taxon>Bacteroidota</taxon>
        <taxon>Cytophagia</taxon>
        <taxon>Cytophagales</taxon>
        <taxon>Cytophagaceae</taxon>
        <taxon>Cytophaga</taxon>
    </lineage>
</organism>
<proteinExistence type="predicted"/>
<keyword evidence="1" id="KW-0472">Membrane</keyword>
<dbReference type="OrthoDB" id="102112at2"/>
<sequence>MTPITTFEKEPKQEQEITAVPWKGYEKFAFRSTFAFVALICLPFSTHFYENLLRLNLTEFNWNSLGSIATGFGAPEFITLEPADIWELYSYINVFITAGLAVLIGAVWSLLDHKATQYRALYYWTLVVARYRLAFGIIAWGYKKFIPIQMELPSISFLYTPFADFSEQKLYWQSVGITQGYEIFLGFAEVLCGLLLLFRKTTAIGAALTAVILFNIVIANHVYDGMVHVHSFIFAVLAVIILWQYLPGIWNLLVNERDVKPAYTRLDFSSTSWKRNTRLALKSVSIGIFVFFLLFLHAIDDLGYRYPHNHPGLKNTAGFYHVTEYRRNNKVIPYSPLDSVRWHDVVFETWSTMAIRMNRLQQMDNDNTGRENKESISKRFEFRGVGGGRHYFDYKADTIKHILYLTNKNKAHRDQQQVLHYSKPTDTRIIVSGINEFNDSIYVILDKAEHTYPLYEGREQAVSSASY</sequence>
<feature type="transmembrane region" description="Helical" evidence="1">
    <location>
        <begin position="120"/>
        <end position="142"/>
    </location>
</feature>
<evidence type="ECO:0008006" key="4">
    <source>
        <dbReference type="Google" id="ProtNLM"/>
    </source>
</evidence>
<evidence type="ECO:0000313" key="2">
    <source>
        <dbReference type="EMBL" id="ABG57845.1"/>
    </source>
</evidence>
<keyword evidence="1" id="KW-0812">Transmembrane</keyword>
<reference evidence="2 3" key="1">
    <citation type="journal article" date="2007" name="Appl. Environ. Microbiol.">
        <title>Genome sequence of the cellulolytic gliding bacterium Cytophaga hutchinsonii.</title>
        <authorList>
            <person name="Xie G."/>
            <person name="Bruce D.C."/>
            <person name="Challacombe J.F."/>
            <person name="Chertkov O."/>
            <person name="Detter J.C."/>
            <person name="Gilna P."/>
            <person name="Han C.S."/>
            <person name="Lucas S."/>
            <person name="Misra M."/>
            <person name="Myers G.L."/>
            <person name="Richardson P."/>
            <person name="Tapia R."/>
            <person name="Thayer N."/>
            <person name="Thompson L.S."/>
            <person name="Brettin T.S."/>
            <person name="Henrissat B."/>
            <person name="Wilson D.B."/>
            <person name="McBride M.J."/>
        </authorList>
    </citation>
    <scope>NUCLEOTIDE SEQUENCE [LARGE SCALE GENOMIC DNA]</scope>
    <source>
        <strain evidence="3">ATCC 33406 / DSM 1761 / CIP 103989 / NBRC 15051 / NCIMB 9469 / D465</strain>
    </source>
</reference>
<dbReference type="RefSeq" id="WP_011583961.1">
    <property type="nucleotide sequence ID" value="NC_008255.1"/>
</dbReference>
<feature type="transmembrane region" description="Helical" evidence="1">
    <location>
        <begin position="180"/>
        <end position="198"/>
    </location>
</feature>
<feature type="transmembrane region" description="Helical" evidence="1">
    <location>
        <begin position="229"/>
        <end position="253"/>
    </location>
</feature>
<keyword evidence="1" id="KW-1133">Transmembrane helix</keyword>
<evidence type="ECO:0000256" key="1">
    <source>
        <dbReference type="SAM" id="Phobius"/>
    </source>
</evidence>
<accession>A0A6N4SNJ4</accession>
<name>A0A6N4SNJ4_CYTH3</name>
<gene>
    <name evidence="2" type="ordered locus">CHU_0558</name>
</gene>
<dbReference type="Proteomes" id="UP000001822">
    <property type="component" value="Chromosome"/>
</dbReference>
<feature type="transmembrane region" description="Helical" evidence="1">
    <location>
        <begin position="28"/>
        <end position="49"/>
    </location>
</feature>
<feature type="transmembrane region" description="Helical" evidence="1">
    <location>
        <begin position="88"/>
        <end position="108"/>
    </location>
</feature>
<feature type="transmembrane region" description="Helical" evidence="1">
    <location>
        <begin position="279"/>
        <end position="299"/>
    </location>
</feature>
<dbReference type="AlphaFoldDB" id="A0A6N4SNJ4"/>
<evidence type="ECO:0000313" key="3">
    <source>
        <dbReference type="Proteomes" id="UP000001822"/>
    </source>
</evidence>
<feature type="transmembrane region" description="Helical" evidence="1">
    <location>
        <begin position="205"/>
        <end position="223"/>
    </location>
</feature>
<dbReference type="EMBL" id="CP000383">
    <property type="protein sequence ID" value="ABG57845.1"/>
    <property type="molecule type" value="Genomic_DNA"/>
</dbReference>
<keyword evidence="3" id="KW-1185">Reference proteome</keyword>